<sequence>MEVVGPVGARRADVLASSPDGVRRIAWEAQLSPIADDDIRDRTARYESADVEVCWVSPLWSGWIGTVPSIRVAKKSSLVVIDSVAEFDFSQDGGGCLRT</sequence>
<protein>
    <recommendedName>
        <fullName evidence="1">Competence protein CoiA nuclease-like domain-containing protein</fullName>
    </recommendedName>
</protein>
<dbReference type="Proteomes" id="UP000295075">
    <property type="component" value="Unassembled WGS sequence"/>
</dbReference>
<comment type="caution">
    <text evidence="2">The sequence shown here is derived from an EMBL/GenBank/DDBJ whole genome shotgun (WGS) entry which is preliminary data.</text>
</comment>
<dbReference type="Pfam" id="PF06054">
    <property type="entry name" value="CoiA_nuc"/>
    <property type="match status" value="1"/>
</dbReference>
<name>A0A4R4QK94_9ACTN</name>
<evidence type="ECO:0000259" key="1">
    <source>
        <dbReference type="Pfam" id="PF06054"/>
    </source>
</evidence>
<dbReference type="AlphaFoldDB" id="A0A4R4QK94"/>
<dbReference type="EMBL" id="SMKA01000001">
    <property type="protein sequence ID" value="TDC35753.1"/>
    <property type="molecule type" value="Genomic_DNA"/>
</dbReference>
<gene>
    <name evidence="2" type="ORF">E1261_00015</name>
</gene>
<accession>A0A4R4QK94</accession>
<proteinExistence type="predicted"/>
<dbReference type="InterPro" id="IPR010330">
    <property type="entry name" value="CoiA_nuc"/>
</dbReference>
<reference evidence="2 3" key="1">
    <citation type="submission" date="2019-03" db="EMBL/GenBank/DDBJ databases">
        <title>Draft genome sequences of novel Actinobacteria.</title>
        <authorList>
            <person name="Sahin N."/>
            <person name="Ay H."/>
            <person name="Saygin H."/>
        </authorList>
    </citation>
    <scope>NUCLEOTIDE SEQUENCE [LARGE SCALE GENOMIC DNA]</scope>
    <source>
        <strain evidence="2 3">JCM 30547</strain>
    </source>
</reference>
<feature type="domain" description="Competence protein CoiA nuclease-like" evidence="1">
    <location>
        <begin position="2"/>
        <end position="56"/>
    </location>
</feature>
<evidence type="ECO:0000313" key="3">
    <source>
        <dbReference type="Proteomes" id="UP000295075"/>
    </source>
</evidence>
<keyword evidence="3" id="KW-1185">Reference proteome</keyword>
<evidence type="ECO:0000313" key="2">
    <source>
        <dbReference type="EMBL" id="TDC35753.1"/>
    </source>
</evidence>
<organism evidence="2 3">
    <name type="scientific">Kribbella albertanoniae</name>
    <dbReference type="NCBI Taxonomy" id="1266829"/>
    <lineage>
        <taxon>Bacteria</taxon>
        <taxon>Bacillati</taxon>
        <taxon>Actinomycetota</taxon>
        <taxon>Actinomycetes</taxon>
        <taxon>Propionibacteriales</taxon>
        <taxon>Kribbellaceae</taxon>
        <taxon>Kribbella</taxon>
    </lineage>
</organism>
<dbReference type="OrthoDB" id="4916564at2"/>